<evidence type="ECO:0000256" key="2">
    <source>
        <dbReference type="ARBA" id="ARBA00023015"/>
    </source>
</evidence>
<dbReference type="InterPro" id="IPR036388">
    <property type="entry name" value="WH-like_DNA-bd_sf"/>
</dbReference>
<accession>A0ABQ5LU83</accession>
<dbReference type="PROSITE" id="PS50931">
    <property type="entry name" value="HTH_LYSR"/>
    <property type="match status" value="1"/>
</dbReference>
<keyword evidence="4" id="KW-0804">Transcription</keyword>
<sequence length="335" mass="38046">MTVTLKQLEVFHAIVVAGSISQTTRVLGLSQPTISQQLAKLEDKLGSQLIHRGRSENMRLTAAGEYWYKVASRVLGAIDEAEQEHRILFDEKRLTLHFGTTPSLRGRFLEVAAQTALEIRQFARFDFEWALTSDEIVEMINTRRINCGVVSGSSVEDHKSSLYIEHLCRDKIVWTVPSTIPDDVIAEVLETGQPPKAPFDALTRFVDVTSIVPWRERSDNWYRSTLPFASPFFGCVTHQAAVDIVAAGLATTHSPMSLLPNLPNQVRKRIKVYDLDEHARDVVLVMPKHLLSLKPFAMFRERISEYVRTTYEEARRHEEVRPMPGRQHFAPQAAE</sequence>
<evidence type="ECO:0000256" key="3">
    <source>
        <dbReference type="ARBA" id="ARBA00023125"/>
    </source>
</evidence>
<dbReference type="InterPro" id="IPR000847">
    <property type="entry name" value="LysR_HTH_N"/>
</dbReference>
<dbReference type="PRINTS" id="PR00039">
    <property type="entry name" value="HTHLYSR"/>
</dbReference>
<dbReference type="Pfam" id="PF00126">
    <property type="entry name" value="HTH_1"/>
    <property type="match status" value="1"/>
</dbReference>
<gene>
    <name evidence="6" type="ORF">STA1M1_23180</name>
</gene>
<proteinExistence type="inferred from homology"/>
<keyword evidence="3" id="KW-0238">DNA-binding</keyword>
<evidence type="ECO:0000313" key="6">
    <source>
        <dbReference type="EMBL" id="GKY88449.1"/>
    </source>
</evidence>
<dbReference type="SUPFAM" id="SSF46785">
    <property type="entry name" value="Winged helix' DNA-binding domain"/>
    <property type="match status" value="1"/>
</dbReference>
<protein>
    <recommendedName>
        <fullName evidence="5">HTH lysR-type domain-containing protein</fullName>
    </recommendedName>
</protein>
<dbReference type="PANTHER" id="PTHR30126">
    <property type="entry name" value="HTH-TYPE TRANSCRIPTIONAL REGULATOR"/>
    <property type="match status" value="1"/>
</dbReference>
<evidence type="ECO:0000256" key="1">
    <source>
        <dbReference type="ARBA" id="ARBA00009437"/>
    </source>
</evidence>
<dbReference type="EMBL" id="BROH01000006">
    <property type="protein sequence ID" value="GKY88449.1"/>
    <property type="molecule type" value="Genomic_DNA"/>
</dbReference>
<comment type="caution">
    <text evidence="6">The sequence shown here is derived from an EMBL/GenBank/DDBJ whole genome shotgun (WGS) entry which is preliminary data.</text>
</comment>
<dbReference type="InterPro" id="IPR036390">
    <property type="entry name" value="WH_DNA-bd_sf"/>
</dbReference>
<keyword evidence="7" id="KW-1185">Reference proteome</keyword>
<comment type="similarity">
    <text evidence="1">Belongs to the LysR transcriptional regulatory family.</text>
</comment>
<keyword evidence="2" id="KW-0805">Transcription regulation</keyword>
<dbReference type="SUPFAM" id="SSF53850">
    <property type="entry name" value="Periplasmic binding protein-like II"/>
    <property type="match status" value="1"/>
</dbReference>
<reference evidence="6" key="1">
    <citation type="journal article" date="2023" name="Int. J. Syst. Evol. Microbiol.">
        <title>Sinisalibacter aestuarii sp. nov., isolated from estuarine sediment of the Arakawa River.</title>
        <authorList>
            <person name="Arafat S.T."/>
            <person name="Hirano S."/>
            <person name="Sato A."/>
            <person name="Takeuchi K."/>
            <person name="Yasuda T."/>
            <person name="Terahara T."/>
            <person name="Hamada M."/>
            <person name="Kobayashi T."/>
        </authorList>
    </citation>
    <scope>NUCLEOTIDE SEQUENCE</scope>
    <source>
        <strain evidence="6">B-399</strain>
    </source>
</reference>
<feature type="domain" description="HTH lysR-type" evidence="5">
    <location>
        <begin position="3"/>
        <end position="61"/>
    </location>
</feature>
<organism evidence="6 7">
    <name type="scientific">Sinisalibacter aestuarii</name>
    <dbReference type="NCBI Taxonomy" id="2949426"/>
    <lineage>
        <taxon>Bacteria</taxon>
        <taxon>Pseudomonadati</taxon>
        <taxon>Pseudomonadota</taxon>
        <taxon>Alphaproteobacteria</taxon>
        <taxon>Rhodobacterales</taxon>
        <taxon>Roseobacteraceae</taxon>
        <taxon>Sinisalibacter</taxon>
    </lineage>
</organism>
<name>A0ABQ5LU83_9RHOB</name>
<dbReference type="PANTHER" id="PTHR30126:SF40">
    <property type="entry name" value="HTH-TYPE TRANSCRIPTIONAL REGULATOR GLTR"/>
    <property type="match status" value="1"/>
</dbReference>
<evidence type="ECO:0000259" key="5">
    <source>
        <dbReference type="PROSITE" id="PS50931"/>
    </source>
</evidence>
<evidence type="ECO:0000313" key="7">
    <source>
        <dbReference type="Proteomes" id="UP001144205"/>
    </source>
</evidence>
<dbReference type="Gene3D" id="1.10.10.10">
    <property type="entry name" value="Winged helix-like DNA-binding domain superfamily/Winged helix DNA-binding domain"/>
    <property type="match status" value="1"/>
</dbReference>
<evidence type="ECO:0000256" key="4">
    <source>
        <dbReference type="ARBA" id="ARBA00023163"/>
    </source>
</evidence>
<dbReference type="Proteomes" id="UP001144205">
    <property type="component" value="Unassembled WGS sequence"/>
</dbReference>
<dbReference type="RefSeq" id="WP_281842488.1">
    <property type="nucleotide sequence ID" value="NZ_BROH01000006.1"/>
</dbReference>